<protein>
    <recommendedName>
        <fullName evidence="3">DUF4352 domain-containing protein</fullName>
    </recommendedName>
</protein>
<organism evidence="1 2">
    <name type="scientific">Aerophobetes bacterium</name>
    <dbReference type="NCBI Taxonomy" id="2030807"/>
    <lineage>
        <taxon>Bacteria</taxon>
        <taxon>Candidatus Aerophobota</taxon>
    </lineage>
</organism>
<reference evidence="1 2" key="1">
    <citation type="submission" date="2018-06" db="EMBL/GenBank/DDBJ databases">
        <title>Extensive metabolic versatility and redundancy in microbially diverse, dynamic hydrothermal sediments.</title>
        <authorList>
            <person name="Dombrowski N."/>
            <person name="Teske A."/>
            <person name="Baker B.J."/>
        </authorList>
    </citation>
    <scope>NUCLEOTIDE SEQUENCE [LARGE SCALE GENOMIC DNA]</scope>
    <source>
        <strain evidence="1">B3_G15</strain>
    </source>
</reference>
<evidence type="ECO:0008006" key="3">
    <source>
        <dbReference type="Google" id="ProtNLM"/>
    </source>
</evidence>
<gene>
    <name evidence="1" type="ORF">DRJ04_04310</name>
</gene>
<dbReference type="Proteomes" id="UP000280417">
    <property type="component" value="Unassembled WGS sequence"/>
</dbReference>
<evidence type="ECO:0000313" key="2">
    <source>
        <dbReference type="Proteomes" id="UP000280417"/>
    </source>
</evidence>
<sequence length="164" mass="18446">MGKKALIVGFLGGWLLSFTCIAFASNFFGISITNTDKLKEAFTKVVRTEDGVRYSYKKEWADPSIYCWADVELHAITLTICNDSKIPLEMNHLLDEYLLVTFDKAAYRAQIVTDIAHYPGVINPGEQGIVEVTNPTNAQDIEYILISIHGETVIFLRRIEEPEG</sequence>
<proteinExistence type="predicted"/>
<dbReference type="AlphaFoldDB" id="A0A662DGP2"/>
<name>A0A662DGP2_UNCAE</name>
<accession>A0A662DGP2</accession>
<evidence type="ECO:0000313" key="1">
    <source>
        <dbReference type="EMBL" id="RLE13453.1"/>
    </source>
</evidence>
<comment type="caution">
    <text evidence="1">The sequence shown here is derived from an EMBL/GenBank/DDBJ whole genome shotgun (WGS) entry which is preliminary data.</text>
</comment>
<dbReference type="EMBL" id="QMQA01000095">
    <property type="protein sequence ID" value="RLE13453.1"/>
    <property type="molecule type" value="Genomic_DNA"/>
</dbReference>